<feature type="region of interest" description="Disordered" evidence="1">
    <location>
        <begin position="229"/>
        <end position="249"/>
    </location>
</feature>
<dbReference type="AlphaFoldDB" id="A0A2J6PX51"/>
<evidence type="ECO:0000313" key="2">
    <source>
        <dbReference type="EMBL" id="PMD18588.1"/>
    </source>
</evidence>
<gene>
    <name evidence="2" type="ORF">NA56DRAFT_661248</name>
</gene>
<feature type="compositionally biased region" description="Low complexity" evidence="1">
    <location>
        <begin position="33"/>
        <end position="44"/>
    </location>
</feature>
<evidence type="ECO:0000256" key="1">
    <source>
        <dbReference type="SAM" id="MobiDB-lite"/>
    </source>
</evidence>
<keyword evidence="3" id="KW-1185">Reference proteome</keyword>
<dbReference type="STRING" id="1745343.A0A2J6PX51"/>
<organism evidence="2 3">
    <name type="scientific">Hyaloscypha hepaticicola</name>
    <dbReference type="NCBI Taxonomy" id="2082293"/>
    <lineage>
        <taxon>Eukaryota</taxon>
        <taxon>Fungi</taxon>
        <taxon>Dikarya</taxon>
        <taxon>Ascomycota</taxon>
        <taxon>Pezizomycotina</taxon>
        <taxon>Leotiomycetes</taxon>
        <taxon>Helotiales</taxon>
        <taxon>Hyaloscyphaceae</taxon>
        <taxon>Hyaloscypha</taxon>
    </lineage>
</organism>
<sequence length="553" mass="59821">MAPNGPPNAPRGPRNFNPPSGSLPNGLASSRYATPAPTVQAPAQLRGPPPAERPIQARPQATARPDAVLVQSPGPAQANGQAVAASVQNRAQFIPGPPAAVASVAAFVPGPAQIISHPRQADAVPSEIESLKIRLDQAESAKKALGKQLDEKDGALKLAQKTQIDMAKMLGERKGEMDNAKWQIEDLEMAKAELEKELAKKKLATASDEGRVAQAASDKKALEDIMREKEESARRAEKELANGEARVKSAEARATAAERQLTEAKGQVQTLATELSSQKKLYSEAKNEASHLRGDLNSLTATVDELEASNRARTTQIATLQQEKQTMTAEMTKLTKRFNDALHAPNAAKKEIEDQKRAVAIEFIASTETIAVVAQEQVKEAKSEEQEPIPVTISQADYRAERKTSSLQRWVARLVVILTLIAILQPVLTAPAVKMFFENHALTDNFFQQEQNQSVAKNESTWTFLPHPEATPEFTATPNDSHCSSTVEDSGTVPGNTTSPAQPTPGVTAPELTSLNRIINWATENPYKVAGWVTVCFFGGAAYYNYQHSARSQ</sequence>
<protein>
    <submittedName>
        <fullName evidence="2">Uncharacterized protein</fullName>
    </submittedName>
</protein>
<dbReference type="EMBL" id="KZ613493">
    <property type="protein sequence ID" value="PMD18588.1"/>
    <property type="molecule type" value="Genomic_DNA"/>
</dbReference>
<dbReference type="Proteomes" id="UP000235672">
    <property type="component" value="Unassembled WGS sequence"/>
</dbReference>
<dbReference type="SUPFAM" id="SSF90257">
    <property type="entry name" value="Myosin rod fragments"/>
    <property type="match status" value="1"/>
</dbReference>
<dbReference type="Gene3D" id="1.20.5.170">
    <property type="match status" value="1"/>
</dbReference>
<reference evidence="2 3" key="1">
    <citation type="submission" date="2016-05" db="EMBL/GenBank/DDBJ databases">
        <title>A degradative enzymes factory behind the ericoid mycorrhizal symbiosis.</title>
        <authorList>
            <consortium name="DOE Joint Genome Institute"/>
            <person name="Martino E."/>
            <person name="Morin E."/>
            <person name="Grelet G."/>
            <person name="Kuo A."/>
            <person name="Kohler A."/>
            <person name="Daghino S."/>
            <person name="Barry K."/>
            <person name="Choi C."/>
            <person name="Cichocki N."/>
            <person name="Clum A."/>
            <person name="Copeland A."/>
            <person name="Hainaut M."/>
            <person name="Haridas S."/>
            <person name="Labutti K."/>
            <person name="Lindquist E."/>
            <person name="Lipzen A."/>
            <person name="Khouja H.-R."/>
            <person name="Murat C."/>
            <person name="Ohm R."/>
            <person name="Olson A."/>
            <person name="Spatafora J."/>
            <person name="Veneault-Fourrey C."/>
            <person name="Henrissat B."/>
            <person name="Grigoriev I."/>
            <person name="Martin F."/>
            <person name="Perotto S."/>
        </authorList>
    </citation>
    <scope>NUCLEOTIDE SEQUENCE [LARGE SCALE GENOMIC DNA]</scope>
    <source>
        <strain evidence="2 3">UAMH 7357</strain>
    </source>
</reference>
<feature type="region of interest" description="Disordered" evidence="1">
    <location>
        <begin position="1"/>
        <end position="75"/>
    </location>
</feature>
<proteinExistence type="predicted"/>
<feature type="compositionally biased region" description="Polar residues" evidence="1">
    <location>
        <begin position="474"/>
        <end position="501"/>
    </location>
</feature>
<feature type="region of interest" description="Disordered" evidence="1">
    <location>
        <begin position="469"/>
        <end position="509"/>
    </location>
</feature>
<feature type="compositionally biased region" description="Polar residues" evidence="1">
    <location>
        <begin position="20"/>
        <end position="32"/>
    </location>
</feature>
<feature type="compositionally biased region" description="Pro residues" evidence="1">
    <location>
        <begin position="1"/>
        <end position="10"/>
    </location>
</feature>
<name>A0A2J6PX51_9HELO</name>
<accession>A0A2J6PX51</accession>
<evidence type="ECO:0000313" key="3">
    <source>
        <dbReference type="Proteomes" id="UP000235672"/>
    </source>
</evidence>